<proteinExistence type="predicted"/>
<evidence type="ECO:0000313" key="1">
    <source>
        <dbReference type="EMBL" id="KAK7874144.1"/>
    </source>
</evidence>
<accession>A0AAN9VYW6</accession>
<dbReference type="Proteomes" id="UP001378592">
    <property type="component" value="Unassembled WGS sequence"/>
</dbReference>
<reference evidence="1 2" key="1">
    <citation type="submission" date="2024-03" db="EMBL/GenBank/DDBJ databases">
        <title>The genome assembly and annotation of the cricket Gryllus longicercus Weissman &amp; Gray.</title>
        <authorList>
            <person name="Szrajer S."/>
            <person name="Gray D."/>
            <person name="Ylla G."/>
        </authorList>
    </citation>
    <scope>NUCLEOTIDE SEQUENCE [LARGE SCALE GENOMIC DNA]</scope>
    <source>
        <strain evidence="1">DAG 2021-001</strain>
        <tissue evidence="1">Whole body minus gut</tissue>
    </source>
</reference>
<organism evidence="1 2">
    <name type="scientific">Gryllus longicercus</name>
    <dbReference type="NCBI Taxonomy" id="2509291"/>
    <lineage>
        <taxon>Eukaryota</taxon>
        <taxon>Metazoa</taxon>
        <taxon>Ecdysozoa</taxon>
        <taxon>Arthropoda</taxon>
        <taxon>Hexapoda</taxon>
        <taxon>Insecta</taxon>
        <taxon>Pterygota</taxon>
        <taxon>Neoptera</taxon>
        <taxon>Polyneoptera</taxon>
        <taxon>Orthoptera</taxon>
        <taxon>Ensifera</taxon>
        <taxon>Gryllidea</taxon>
        <taxon>Grylloidea</taxon>
        <taxon>Gryllidae</taxon>
        <taxon>Gryllinae</taxon>
        <taxon>Gryllus</taxon>
    </lineage>
</organism>
<dbReference type="EMBL" id="JAZDUA010000005">
    <property type="protein sequence ID" value="KAK7874144.1"/>
    <property type="molecule type" value="Genomic_DNA"/>
</dbReference>
<name>A0AAN9VYW6_9ORTH</name>
<dbReference type="AlphaFoldDB" id="A0AAN9VYW6"/>
<evidence type="ECO:0000313" key="2">
    <source>
        <dbReference type="Proteomes" id="UP001378592"/>
    </source>
</evidence>
<gene>
    <name evidence="1" type="ORF">R5R35_004685</name>
</gene>
<sequence>MHSTVGYVRAPERYRSGLRWSFDRLLSPPACGCGVDVRHNSFDYVMKVNKLSVHMKTQSTTATVDVDLETTGTCTIFPGRRLRIIEGAGF</sequence>
<protein>
    <submittedName>
        <fullName evidence="1">Uncharacterized protein</fullName>
    </submittedName>
</protein>
<comment type="caution">
    <text evidence="1">The sequence shown here is derived from an EMBL/GenBank/DDBJ whole genome shotgun (WGS) entry which is preliminary data.</text>
</comment>
<keyword evidence="2" id="KW-1185">Reference proteome</keyword>